<dbReference type="CDD" id="cd01109">
    <property type="entry name" value="HTH_YyaN"/>
    <property type="match status" value="1"/>
</dbReference>
<dbReference type="GO" id="GO:0003700">
    <property type="term" value="F:DNA-binding transcription factor activity"/>
    <property type="evidence" value="ECO:0007669"/>
    <property type="project" value="InterPro"/>
</dbReference>
<proteinExistence type="predicted"/>
<dbReference type="KEGG" id="crw:CROST_026140"/>
<evidence type="ECO:0000256" key="1">
    <source>
        <dbReference type="SAM" id="MobiDB-lite"/>
    </source>
</evidence>
<reference evidence="2 3" key="1">
    <citation type="submission" date="2022-04" db="EMBL/GenBank/DDBJ databases">
        <title>Genome sequence of C. roseum typestrain.</title>
        <authorList>
            <person name="Poehlein A."/>
            <person name="Schoch T."/>
            <person name="Duerre P."/>
            <person name="Daniel R."/>
        </authorList>
    </citation>
    <scope>NUCLEOTIDE SEQUENCE [LARGE SCALE GENOMIC DNA]</scope>
    <source>
        <strain evidence="2 3">DSM 7320</strain>
    </source>
</reference>
<gene>
    <name evidence="2" type="ORF">CROST_026140</name>
</gene>
<keyword evidence="3" id="KW-1185">Reference proteome</keyword>
<dbReference type="RefSeq" id="WP_077833648.1">
    <property type="nucleotide sequence ID" value="NZ_CP096983.1"/>
</dbReference>
<dbReference type="InterPro" id="IPR000551">
    <property type="entry name" value="MerR-type_HTH_dom"/>
</dbReference>
<dbReference type="GO" id="GO:0003677">
    <property type="term" value="F:DNA binding"/>
    <property type="evidence" value="ECO:0007669"/>
    <property type="project" value="InterPro"/>
</dbReference>
<sequence>MYTLKQICEITTLSEHTVRYYTDQGLVPSVKRDSNNRRVFDEKSIDWLTGIKRLKACGMSIKDLKTYVHLCLIGDATVEERYNIILNQKKAIDQKKAEIIQCSDFIDHKLKHYKAIKDRKIEDDTNPDKWDKKRANDELYTLS</sequence>
<feature type="compositionally biased region" description="Basic and acidic residues" evidence="1">
    <location>
        <begin position="123"/>
        <end position="137"/>
    </location>
</feature>
<dbReference type="PANTHER" id="PTHR30204:SF82">
    <property type="entry name" value="TRANSCRIPTIONAL REGULATOR, MERR FAMILY"/>
    <property type="match status" value="1"/>
</dbReference>
<dbReference type="AlphaFoldDB" id="A0A1S8L4D6"/>
<evidence type="ECO:0000313" key="3">
    <source>
        <dbReference type="Proteomes" id="UP000190951"/>
    </source>
</evidence>
<feature type="region of interest" description="Disordered" evidence="1">
    <location>
        <begin position="123"/>
        <end position="143"/>
    </location>
</feature>
<dbReference type="EMBL" id="CP096983">
    <property type="protein sequence ID" value="URZ11897.1"/>
    <property type="molecule type" value="Genomic_DNA"/>
</dbReference>
<dbReference type="Gene3D" id="1.10.1660.10">
    <property type="match status" value="1"/>
</dbReference>
<dbReference type="PROSITE" id="PS50937">
    <property type="entry name" value="HTH_MERR_2"/>
    <property type="match status" value="1"/>
</dbReference>
<name>A0A1S8L4D6_9CLOT</name>
<dbReference type="InterPro" id="IPR047057">
    <property type="entry name" value="MerR_fam"/>
</dbReference>
<dbReference type="PANTHER" id="PTHR30204">
    <property type="entry name" value="REDOX-CYCLING DRUG-SENSING TRANSCRIPTIONAL ACTIVATOR SOXR"/>
    <property type="match status" value="1"/>
</dbReference>
<evidence type="ECO:0000313" key="2">
    <source>
        <dbReference type="EMBL" id="URZ11897.1"/>
    </source>
</evidence>
<organism evidence="2 3">
    <name type="scientific">Clostridium felsineum</name>
    <dbReference type="NCBI Taxonomy" id="36839"/>
    <lineage>
        <taxon>Bacteria</taxon>
        <taxon>Bacillati</taxon>
        <taxon>Bacillota</taxon>
        <taxon>Clostridia</taxon>
        <taxon>Eubacteriales</taxon>
        <taxon>Clostridiaceae</taxon>
        <taxon>Clostridium</taxon>
    </lineage>
</organism>
<dbReference type="InterPro" id="IPR009061">
    <property type="entry name" value="DNA-bd_dom_put_sf"/>
</dbReference>
<dbReference type="SMART" id="SM00422">
    <property type="entry name" value="HTH_MERR"/>
    <property type="match status" value="1"/>
</dbReference>
<dbReference type="Pfam" id="PF13411">
    <property type="entry name" value="MerR_1"/>
    <property type="match status" value="1"/>
</dbReference>
<protein>
    <submittedName>
        <fullName evidence="2">HTH-type transcriptional regulator</fullName>
    </submittedName>
</protein>
<accession>A0A1S8L4D6</accession>
<dbReference type="SUPFAM" id="SSF46955">
    <property type="entry name" value="Putative DNA-binding domain"/>
    <property type="match status" value="1"/>
</dbReference>
<dbReference type="STRING" id="84029.CROST_23710"/>
<dbReference type="Proteomes" id="UP000190951">
    <property type="component" value="Chromosome"/>
</dbReference>